<dbReference type="STRING" id="1291742.LOOC260_103410"/>
<dbReference type="InterPro" id="IPR001100">
    <property type="entry name" value="Pyr_nuc-diS_OxRdtase"/>
</dbReference>
<evidence type="ECO:0000256" key="4">
    <source>
        <dbReference type="PIRSR" id="PIRSR000350-3"/>
    </source>
</evidence>
<dbReference type="Pfam" id="PF07992">
    <property type="entry name" value="Pyr_redox_2"/>
    <property type="match status" value="1"/>
</dbReference>
<sequence>MADYDVIIIGAGPGGIAAAYGLLAKGAKVAIVEENLWGGTCPNRGCDPKKILYASVEAIENGQYLQHHGLTGELKVDWSALMDNKRQYTSKIPTGTKQGLDHANIATLSGHAQFLTDNQLQVGDQVVTATDYIIATGQRPAILPIEGKEYFQTSTDFLDLDELPKSVTFVGAGYVAFELATIANAAGSDVHIIHHNDWPLKEFDQSLVQELVAQMKARGIKFDFNVDLTSIQKDDDQYVLKDDQHFSLRTDAVFSTAGRIPNIDTMGLENVGVGTLKKGVQVNHRLRTDNAHIYALGDVIARVGNEPKLTPVASFEGRYLANLLTSESNRPIEYPLIPSVVYAAPKIARIGVSPTVGKGDPDDYVVKDLDLTNWFTYFRLGEPVAKARVVLDKQTNTIVGAQVLSSKADELINYLTTVINEHQTVDEVQAEIFAYPTVASDLPYLF</sequence>
<comment type="cofactor">
    <cofactor evidence="4">
        <name>FAD</name>
        <dbReference type="ChEBI" id="CHEBI:57692"/>
    </cofactor>
    <text evidence="4">Binds 1 FAD per subunit.</text>
</comment>
<dbReference type="InterPro" id="IPR016156">
    <property type="entry name" value="FAD/NAD-linked_Rdtase_dimer_sf"/>
</dbReference>
<dbReference type="PIRSF" id="PIRSF000350">
    <property type="entry name" value="Mercury_reductase_MerA"/>
    <property type="match status" value="1"/>
</dbReference>
<dbReference type="InterPro" id="IPR004099">
    <property type="entry name" value="Pyr_nucl-diS_OxRdtase_dimer"/>
</dbReference>
<feature type="binding site" evidence="4">
    <location>
        <begin position="171"/>
        <end position="178"/>
    </location>
    <ligand>
        <name>NAD(+)</name>
        <dbReference type="ChEBI" id="CHEBI:57540"/>
    </ligand>
</feature>
<evidence type="ECO:0000259" key="7">
    <source>
        <dbReference type="Pfam" id="PF07992"/>
    </source>
</evidence>
<organism evidence="8 9">
    <name type="scientific">Paucilactobacillus hokkaidonensis JCM 18461</name>
    <dbReference type="NCBI Taxonomy" id="1291742"/>
    <lineage>
        <taxon>Bacteria</taxon>
        <taxon>Bacillati</taxon>
        <taxon>Bacillota</taxon>
        <taxon>Bacilli</taxon>
        <taxon>Lactobacillales</taxon>
        <taxon>Lactobacillaceae</taxon>
        <taxon>Paucilactobacillus</taxon>
    </lineage>
</organism>
<feature type="domain" description="FAD/NAD(P)-binding" evidence="7">
    <location>
        <begin position="4"/>
        <end position="317"/>
    </location>
</feature>
<keyword evidence="4" id="KW-0520">NAD</keyword>
<dbReference type="Gene3D" id="3.50.50.60">
    <property type="entry name" value="FAD/NAD(P)-binding domain"/>
    <property type="match status" value="2"/>
</dbReference>
<dbReference type="EMBL" id="AP014680">
    <property type="protein sequence ID" value="BAP84915.1"/>
    <property type="molecule type" value="Genomic_DNA"/>
</dbReference>
<reference evidence="8 9" key="1">
    <citation type="submission" date="2014-11" db="EMBL/GenBank/DDBJ databases">
        <title>Complete genome sequence and analysis of Lactobacillus hokkaidonensis LOOC260T.</title>
        <authorList>
            <person name="Tanizawa Y."/>
            <person name="Tohno M."/>
            <person name="Kaminuma E."/>
            <person name="Nakamura Y."/>
            <person name="Arita M."/>
        </authorList>
    </citation>
    <scope>NUCLEOTIDE SEQUENCE [LARGE SCALE GENOMIC DNA]</scope>
    <source>
        <strain evidence="8 9">LOOC260</strain>
    </source>
</reference>
<dbReference type="HOGENOM" id="CLU_016755_2_0_9"/>
<feature type="disulfide bond" description="Redox-active" evidence="5">
    <location>
        <begin position="41"/>
        <end position="46"/>
    </location>
</feature>
<dbReference type="PRINTS" id="PR00368">
    <property type="entry name" value="FADPNR"/>
</dbReference>
<keyword evidence="3 4" id="KW-0274">FAD</keyword>
<dbReference type="PRINTS" id="PR00411">
    <property type="entry name" value="PNDRDTASEI"/>
</dbReference>
<keyword evidence="2" id="KW-0285">Flavoprotein</keyword>
<evidence type="ECO:0000256" key="2">
    <source>
        <dbReference type="ARBA" id="ARBA00022630"/>
    </source>
</evidence>
<feature type="binding site" evidence="4">
    <location>
        <position position="50"/>
    </location>
    <ligand>
        <name>FAD</name>
        <dbReference type="ChEBI" id="CHEBI:57692"/>
    </ligand>
</feature>
<dbReference type="AlphaFoldDB" id="A0A0A1GSE1"/>
<dbReference type="Pfam" id="PF02852">
    <property type="entry name" value="Pyr_redox_dim"/>
    <property type="match status" value="1"/>
</dbReference>
<protein>
    <submittedName>
        <fullName evidence="8">Glutathione reductase</fullName>
    </submittedName>
</protein>
<dbReference type="GO" id="GO:0016491">
    <property type="term" value="F:oxidoreductase activity"/>
    <property type="evidence" value="ECO:0007669"/>
    <property type="project" value="InterPro"/>
</dbReference>
<dbReference type="Gene3D" id="3.30.390.30">
    <property type="match status" value="1"/>
</dbReference>
<evidence type="ECO:0000313" key="8">
    <source>
        <dbReference type="EMBL" id="BAP84915.1"/>
    </source>
</evidence>
<feature type="binding site" evidence="4">
    <location>
        <position position="258"/>
    </location>
    <ligand>
        <name>NAD(+)</name>
        <dbReference type="ChEBI" id="CHEBI:57540"/>
    </ligand>
</feature>
<dbReference type="GO" id="GO:0000166">
    <property type="term" value="F:nucleotide binding"/>
    <property type="evidence" value="ECO:0007669"/>
    <property type="project" value="UniProtKB-KW"/>
</dbReference>
<dbReference type="SUPFAM" id="SSF51905">
    <property type="entry name" value="FAD/NAD(P)-binding domain"/>
    <property type="match status" value="1"/>
</dbReference>
<comment type="similarity">
    <text evidence="1">Belongs to the class-I pyridine nucleotide-disulfide oxidoreductase family.</text>
</comment>
<dbReference type="PANTHER" id="PTHR43014">
    <property type="entry name" value="MERCURIC REDUCTASE"/>
    <property type="match status" value="1"/>
</dbReference>
<evidence type="ECO:0000256" key="5">
    <source>
        <dbReference type="PIRSR" id="PIRSR000350-4"/>
    </source>
</evidence>
<dbReference type="Proteomes" id="UP000031620">
    <property type="component" value="Chromosome"/>
</dbReference>
<feature type="binding site" evidence="4">
    <location>
        <position position="298"/>
    </location>
    <ligand>
        <name>FAD</name>
        <dbReference type="ChEBI" id="CHEBI:57692"/>
    </ligand>
</feature>
<evidence type="ECO:0000259" key="6">
    <source>
        <dbReference type="Pfam" id="PF02852"/>
    </source>
</evidence>
<dbReference type="InterPro" id="IPR023753">
    <property type="entry name" value="FAD/NAD-binding_dom"/>
</dbReference>
<keyword evidence="4" id="KW-0547">Nucleotide-binding</keyword>
<dbReference type="PANTHER" id="PTHR43014:SF5">
    <property type="entry name" value="GLUTATHIONE REDUCTASE (NADPH)"/>
    <property type="match status" value="1"/>
</dbReference>
<proteinExistence type="inferred from homology"/>
<evidence type="ECO:0000256" key="1">
    <source>
        <dbReference type="ARBA" id="ARBA00007532"/>
    </source>
</evidence>
<feature type="domain" description="Pyridine nucleotide-disulphide oxidoreductase dimerisation" evidence="6">
    <location>
        <begin position="337"/>
        <end position="440"/>
    </location>
</feature>
<gene>
    <name evidence="8" type="primary">gshR</name>
    <name evidence="8" type="ORF">LOOC260_103410</name>
</gene>
<dbReference type="SUPFAM" id="SSF55424">
    <property type="entry name" value="FAD/NAD-linked reductases, dimerisation (C-terminal) domain"/>
    <property type="match status" value="1"/>
</dbReference>
<dbReference type="KEGG" id="lho:LOOC260_103410"/>
<evidence type="ECO:0000313" key="9">
    <source>
        <dbReference type="Proteomes" id="UP000031620"/>
    </source>
</evidence>
<name>A0A0A1GSE1_9LACO</name>
<accession>A0A0A1GSE1</accession>
<evidence type="ECO:0000256" key="3">
    <source>
        <dbReference type="ARBA" id="ARBA00022827"/>
    </source>
</evidence>
<dbReference type="InterPro" id="IPR036188">
    <property type="entry name" value="FAD/NAD-bd_sf"/>
</dbReference>